<dbReference type="EMBL" id="NMUH01017342">
    <property type="protein sequence ID" value="MQM23676.1"/>
    <property type="molecule type" value="Genomic_DNA"/>
</dbReference>
<reference evidence="2" key="1">
    <citation type="submission" date="2017-07" db="EMBL/GenBank/DDBJ databases">
        <title>Taro Niue Genome Assembly and Annotation.</title>
        <authorList>
            <person name="Atibalentja N."/>
            <person name="Keating K."/>
            <person name="Fields C.J."/>
        </authorList>
    </citation>
    <scope>NUCLEOTIDE SEQUENCE</scope>
    <source>
        <strain evidence="2">Niue_2</strain>
        <tissue evidence="2">Leaf</tissue>
    </source>
</reference>
<comment type="caution">
    <text evidence="2">The sequence shown here is derived from an EMBL/GenBank/DDBJ whole genome shotgun (WGS) entry which is preliminary data.</text>
</comment>
<feature type="compositionally biased region" description="Basic and acidic residues" evidence="1">
    <location>
        <begin position="1"/>
        <end position="34"/>
    </location>
</feature>
<feature type="region of interest" description="Disordered" evidence="1">
    <location>
        <begin position="283"/>
        <end position="303"/>
    </location>
</feature>
<feature type="non-terminal residue" evidence="2">
    <location>
        <position position="1"/>
    </location>
</feature>
<evidence type="ECO:0000256" key="1">
    <source>
        <dbReference type="SAM" id="MobiDB-lite"/>
    </source>
</evidence>
<gene>
    <name evidence="2" type="ORF">Taro_056743</name>
</gene>
<keyword evidence="3" id="KW-1185">Reference proteome</keyword>
<name>A0A843XWL7_COLES</name>
<sequence length="356" mass="40525">MRDSKVGVEKEEEKPESTGERRGKTGIHWREELHGSPSRPPHALTTQSPRRLCLASRHPTPRHPRPRHPALVPLSRAHAFRLAQRAASLVPPHGRRLQPPHYIKFSGDQVYIPFFHCFKSTETSKSYQYYDDAWCTIIPNRLGISLGRVWMDERRVIIDHQARFCLIHLEGYKKHFRVYDSFYIALQKFIKRCSVFSAMSEASLALRWDQRLIAEVGFDLFKDTLFEEDPLLTVDVWNQTLFVRSELGRISSDIFAAPLSILTPVDGPALADVLPIYQTIDKKRKKRREETSPPVAGASAVTTVGPVVRHRGADFACSHLPHHRSRHSCPSLSLSLASPARGLGERGGWREDHPTT</sequence>
<protein>
    <submittedName>
        <fullName evidence="2">Uncharacterized protein</fullName>
    </submittedName>
</protein>
<organism evidence="2 3">
    <name type="scientific">Colocasia esculenta</name>
    <name type="common">Wild taro</name>
    <name type="synonym">Arum esculentum</name>
    <dbReference type="NCBI Taxonomy" id="4460"/>
    <lineage>
        <taxon>Eukaryota</taxon>
        <taxon>Viridiplantae</taxon>
        <taxon>Streptophyta</taxon>
        <taxon>Embryophyta</taxon>
        <taxon>Tracheophyta</taxon>
        <taxon>Spermatophyta</taxon>
        <taxon>Magnoliopsida</taxon>
        <taxon>Liliopsida</taxon>
        <taxon>Araceae</taxon>
        <taxon>Aroideae</taxon>
        <taxon>Colocasieae</taxon>
        <taxon>Colocasia</taxon>
    </lineage>
</organism>
<evidence type="ECO:0000313" key="3">
    <source>
        <dbReference type="Proteomes" id="UP000652761"/>
    </source>
</evidence>
<proteinExistence type="predicted"/>
<dbReference type="AlphaFoldDB" id="A0A843XWL7"/>
<feature type="region of interest" description="Disordered" evidence="1">
    <location>
        <begin position="1"/>
        <end position="48"/>
    </location>
</feature>
<evidence type="ECO:0000313" key="2">
    <source>
        <dbReference type="EMBL" id="MQM23676.1"/>
    </source>
</evidence>
<dbReference type="Proteomes" id="UP000652761">
    <property type="component" value="Unassembled WGS sequence"/>
</dbReference>
<accession>A0A843XWL7</accession>